<dbReference type="KEGG" id="palk:PSAKL28_33950"/>
<protein>
    <submittedName>
        <fullName evidence="2">Uncharacterized protein</fullName>
    </submittedName>
</protein>
<dbReference type="OrthoDB" id="6904890at2"/>
<name>A0A077FAW5_9PSED</name>
<accession>A0A077FAW5</accession>
<dbReference type="AlphaFoldDB" id="A0A077FAW5"/>
<dbReference type="EMBL" id="CP009048">
    <property type="protein sequence ID" value="AIL62552.1"/>
    <property type="molecule type" value="Genomic_DNA"/>
</dbReference>
<evidence type="ECO:0000313" key="3">
    <source>
        <dbReference type="Proteomes" id="UP000028931"/>
    </source>
</evidence>
<dbReference type="Proteomes" id="UP000028931">
    <property type="component" value="Chromosome"/>
</dbReference>
<gene>
    <name evidence="2" type="ORF">PSAKL28_33950</name>
</gene>
<keyword evidence="1" id="KW-0175">Coiled coil</keyword>
<reference evidence="2 3" key="1">
    <citation type="submission" date="2014-07" db="EMBL/GenBank/DDBJ databases">
        <authorList>
            <person name="Lee K."/>
            <person name="Lim J.Y."/>
            <person name="Hwang I."/>
        </authorList>
    </citation>
    <scope>NUCLEOTIDE SEQUENCE [LARGE SCALE GENOMIC DNA]</scope>
    <source>
        <strain evidence="2 3">KL28</strain>
    </source>
</reference>
<dbReference type="RefSeq" id="WP_038612751.1">
    <property type="nucleotide sequence ID" value="NZ_CP009048.1"/>
</dbReference>
<sequence>MIIEDDSFALGLPTPVEMLRQHARLVEAECEQLRHELDRAKENIEKLVTIHQAQAAEIAKLNARIERMTWELSDALVENTELTNRNIGGCPATWGAMPPKG</sequence>
<organism evidence="2 3">
    <name type="scientific">Pseudomonas alkylphenolica</name>
    <dbReference type="NCBI Taxonomy" id="237609"/>
    <lineage>
        <taxon>Bacteria</taxon>
        <taxon>Pseudomonadati</taxon>
        <taxon>Pseudomonadota</taxon>
        <taxon>Gammaproteobacteria</taxon>
        <taxon>Pseudomonadales</taxon>
        <taxon>Pseudomonadaceae</taxon>
        <taxon>Pseudomonas</taxon>
    </lineage>
</organism>
<evidence type="ECO:0000313" key="2">
    <source>
        <dbReference type="EMBL" id="AIL62552.1"/>
    </source>
</evidence>
<feature type="coiled-coil region" evidence="1">
    <location>
        <begin position="16"/>
        <end position="78"/>
    </location>
</feature>
<proteinExistence type="predicted"/>
<dbReference type="HOGENOM" id="CLU_177014_0_0_6"/>
<evidence type="ECO:0000256" key="1">
    <source>
        <dbReference type="SAM" id="Coils"/>
    </source>
</evidence>